<reference evidence="1 2" key="1">
    <citation type="submission" date="2023-07" db="EMBL/GenBank/DDBJ databases">
        <title>Sorghum-associated microbial communities from plants grown in Nebraska, USA.</title>
        <authorList>
            <person name="Schachtman D."/>
        </authorList>
    </citation>
    <scope>NUCLEOTIDE SEQUENCE [LARGE SCALE GENOMIC DNA]</scope>
    <source>
        <strain evidence="1 2">BE143</strain>
    </source>
</reference>
<name>A0ABU1QM16_9BACL</name>
<gene>
    <name evidence="1" type="ORF">J2W98_004990</name>
</gene>
<comment type="caution">
    <text evidence="1">The sequence shown here is derived from an EMBL/GenBank/DDBJ whole genome shotgun (WGS) entry which is preliminary data.</text>
</comment>
<dbReference type="Proteomes" id="UP001266807">
    <property type="component" value="Unassembled WGS sequence"/>
</dbReference>
<dbReference type="EMBL" id="JAVDUG010000009">
    <property type="protein sequence ID" value="MDR6780683.1"/>
    <property type="molecule type" value="Genomic_DNA"/>
</dbReference>
<keyword evidence="2" id="KW-1185">Reference proteome</keyword>
<evidence type="ECO:0000313" key="1">
    <source>
        <dbReference type="EMBL" id="MDR6780683.1"/>
    </source>
</evidence>
<sequence length="61" mass="7331">MVISKLIIELKTIKNSSLSFRQYVKLFLENYIQIKKEGKYKEHDGNDNQMNELLSLFLPYY</sequence>
<protein>
    <submittedName>
        <fullName evidence="1">Uncharacterized protein</fullName>
    </submittedName>
</protein>
<accession>A0ABU1QM16</accession>
<organism evidence="1 2">
    <name type="scientific">Paenibacillus peoriae</name>
    <dbReference type="NCBI Taxonomy" id="59893"/>
    <lineage>
        <taxon>Bacteria</taxon>
        <taxon>Bacillati</taxon>
        <taxon>Bacillota</taxon>
        <taxon>Bacilli</taxon>
        <taxon>Bacillales</taxon>
        <taxon>Paenibacillaceae</taxon>
        <taxon>Paenibacillus</taxon>
    </lineage>
</organism>
<evidence type="ECO:0000313" key="2">
    <source>
        <dbReference type="Proteomes" id="UP001266807"/>
    </source>
</evidence>
<proteinExistence type="predicted"/>